<dbReference type="EMBL" id="BAABWU010000003">
    <property type="protein sequence ID" value="GAA6195700.1"/>
    <property type="molecule type" value="Genomic_DNA"/>
</dbReference>
<keyword evidence="5" id="KW-0446">Lipid-binding</keyword>
<keyword evidence="4" id="KW-0809">Transit peptide</keyword>
<feature type="domain" description="COQ9 C-terminal" evidence="7">
    <location>
        <begin position="122"/>
        <end position="192"/>
    </location>
</feature>
<comment type="pathway">
    <text evidence="1">Cofactor biosynthesis; ubiquinone biosynthesis.</text>
</comment>
<evidence type="ECO:0000313" key="9">
    <source>
        <dbReference type="Proteomes" id="UP001441944"/>
    </source>
</evidence>
<evidence type="ECO:0000256" key="3">
    <source>
        <dbReference type="ARBA" id="ARBA00022688"/>
    </source>
</evidence>
<organism evidence="8 9">
    <name type="scientific">Pseudophaeobacter arcticus</name>
    <dbReference type="NCBI Taxonomy" id="385492"/>
    <lineage>
        <taxon>Bacteria</taxon>
        <taxon>Pseudomonadati</taxon>
        <taxon>Pseudomonadota</taxon>
        <taxon>Alphaproteobacteria</taxon>
        <taxon>Rhodobacterales</taxon>
        <taxon>Paracoccaceae</taxon>
        <taxon>Pseudophaeobacter</taxon>
    </lineage>
</organism>
<sequence length="232" mass="25696">MSSQENQTDQPSDLMSQLLDAALLHVVFDGWSEATFEAAIADTGTNPVLARAICPRGAVDLALAYHRRGDQMMLARLAQSDLSALRFRDRIAAMVRYRLEVADDKEAVRRGVTLFALPQHAAAGAKAVWGTCDAIWTALGDASDDLNWYSKRTILSGVYSSTLLYWLGDDSPDHQATWEFLDRRIDNVMQFEKVKAGLRKNPLLKPLLAGPEWLSSQIKPPAAQDDLPGRQD</sequence>
<dbReference type="PANTHER" id="PTHR21427">
    <property type="entry name" value="UBIQUINONE BIOSYNTHESIS PROTEIN COQ9, MITOCHONDRIAL"/>
    <property type="match status" value="1"/>
</dbReference>
<dbReference type="InterPro" id="IPR013718">
    <property type="entry name" value="COQ9_C"/>
</dbReference>
<evidence type="ECO:0000256" key="4">
    <source>
        <dbReference type="ARBA" id="ARBA00022946"/>
    </source>
</evidence>
<dbReference type="InterPro" id="IPR012762">
    <property type="entry name" value="Ubiq_biosynth_COQ9"/>
</dbReference>
<comment type="caution">
    <text evidence="8">The sequence shown here is derived from an EMBL/GenBank/DDBJ whole genome shotgun (WGS) entry which is preliminary data.</text>
</comment>
<dbReference type="PANTHER" id="PTHR21427:SF19">
    <property type="entry name" value="UBIQUINONE BIOSYNTHESIS PROTEIN COQ9, MITOCHONDRIAL"/>
    <property type="match status" value="1"/>
</dbReference>
<proteinExistence type="inferred from homology"/>
<dbReference type="Gene3D" id="1.10.357.10">
    <property type="entry name" value="Tetracycline Repressor, domain 2"/>
    <property type="match status" value="1"/>
</dbReference>
<comment type="function">
    <text evidence="6">Membrane-associated protein that warps the membrane surface to access and bind aromatic isoprenes with high specificity, including ubiquinone (CoQ) isoprene intermediates and presents them directly to COQ7, therefore facilitating the COQ7-mediated hydroxylase step. Participates in the biosynthesis of coenzyme Q, also named ubiquinone, an essential lipid-soluble electron transporter for aerobic cellular respiration.</text>
</comment>
<evidence type="ECO:0000259" key="7">
    <source>
        <dbReference type="Pfam" id="PF08511"/>
    </source>
</evidence>
<dbReference type="Pfam" id="PF08511">
    <property type="entry name" value="COQ9"/>
    <property type="match status" value="1"/>
</dbReference>
<keyword evidence="9" id="KW-1185">Reference proteome</keyword>
<name>A0ABQ0AIN5_9RHOB</name>
<gene>
    <name evidence="8" type="ORF">NBRC116598_11440</name>
</gene>
<evidence type="ECO:0000256" key="2">
    <source>
        <dbReference type="ARBA" id="ARBA00010766"/>
    </source>
</evidence>
<dbReference type="RefSeq" id="WP_295452820.1">
    <property type="nucleotide sequence ID" value="NZ_BAABWU010000003.1"/>
</dbReference>
<evidence type="ECO:0000256" key="6">
    <source>
        <dbReference type="ARBA" id="ARBA00058104"/>
    </source>
</evidence>
<comment type="similarity">
    <text evidence="2">Belongs to the COQ9 family.</text>
</comment>
<dbReference type="NCBIfam" id="TIGR02396">
    <property type="entry name" value="diverge_rpsU"/>
    <property type="match status" value="1"/>
</dbReference>
<accession>A0ABQ0AIN5</accession>
<protein>
    <submittedName>
        <fullName evidence="8">COQ9 family protein</fullName>
    </submittedName>
</protein>
<evidence type="ECO:0000313" key="8">
    <source>
        <dbReference type="EMBL" id="GAA6195700.1"/>
    </source>
</evidence>
<reference evidence="8 9" key="1">
    <citation type="submission" date="2024-04" db="EMBL/GenBank/DDBJ databases">
        <title>Draft genome sequence of Pseudophaeobacter arcticus NBRC 116598.</title>
        <authorList>
            <person name="Miyakawa T."/>
            <person name="Kusuya Y."/>
            <person name="Miura T."/>
        </authorList>
    </citation>
    <scope>NUCLEOTIDE SEQUENCE [LARGE SCALE GENOMIC DNA]</scope>
    <source>
        <strain evidence="8 9">SU-CL00105</strain>
    </source>
</reference>
<dbReference type="Proteomes" id="UP001441944">
    <property type="component" value="Unassembled WGS sequence"/>
</dbReference>
<keyword evidence="3" id="KW-0831">Ubiquinone biosynthesis</keyword>
<evidence type="ECO:0000256" key="1">
    <source>
        <dbReference type="ARBA" id="ARBA00004749"/>
    </source>
</evidence>
<evidence type="ECO:0000256" key="5">
    <source>
        <dbReference type="ARBA" id="ARBA00023121"/>
    </source>
</evidence>